<gene>
    <name evidence="5" type="ORF">VV01_20940</name>
</gene>
<evidence type="ECO:0000313" key="5">
    <source>
        <dbReference type="EMBL" id="KNX39038.1"/>
    </source>
</evidence>
<reference evidence="6" key="1">
    <citation type="submission" date="2015-03" db="EMBL/GenBank/DDBJ databases">
        <title>Luteipulveratus halotolerans sp. nov., a novel actinobacterium (Dermacoccaceae) from Sarawak, Malaysia.</title>
        <authorList>
            <person name="Juboi H."/>
            <person name="Basik A."/>
            <person name="Shamsul S.S."/>
            <person name="Arnold P."/>
            <person name="Schmitt E.K."/>
            <person name="Sanglier J.-J."/>
            <person name="Yeo T."/>
        </authorList>
    </citation>
    <scope>NUCLEOTIDE SEQUENCE [LARGE SCALE GENOMIC DNA]</scope>
    <source>
        <strain evidence="6">C296001</strain>
    </source>
</reference>
<dbReference type="Gene3D" id="2.60.40.2230">
    <property type="entry name" value="Uncharacterised protein YcnI-like PF07987, DUF1775"/>
    <property type="match status" value="1"/>
</dbReference>
<keyword evidence="3" id="KW-0732">Signal</keyword>
<evidence type="ECO:0000256" key="3">
    <source>
        <dbReference type="SAM" id="SignalP"/>
    </source>
</evidence>
<dbReference type="Pfam" id="PF07987">
    <property type="entry name" value="DUF1775"/>
    <property type="match status" value="1"/>
</dbReference>
<dbReference type="OrthoDB" id="9810871at2"/>
<evidence type="ECO:0000256" key="1">
    <source>
        <dbReference type="SAM" id="MobiDB-lite"/>
    </source>
</evidence>
<dbReference type="Proteomes" id="UP000037397">
    <property type="component" value="Unassembled WGS sequence"/>
</dbReference>
<dbReference type="STRING" id="1631356.VV01_20940"/>
<evidence type="ECO:0000313" key="6">
    <source>
        <dbReference type="Proteomes" id="UP000037397"/>
    </source>
</evidence>
<keyword evidence="6" id="KW-1185">Reference proteome</keyword>
<evidence type="ECO:0000256" key="2">
    <source>
        <dbReference type="SAM" id="Phobius"/>
    </source>
</evidence>
<dbReference type="PATRIC" id="fig|1631356.3.peg.4212"/>
<evidence type="ECO:0000259" key="4">
    <source>
        <dbReference type="Pfam" id="PF07987"/>
    </source>
</evidence>
<feature type="domain" description="YncI copper-binding" evidence="4">
    <location>
        <begin position="29"/>
        <end position="177"/>
    </location>
</feature>
<dbReference type="AlphaFoldDB" id="A0A0L6CNE3"/>
<protein>
    <recommendedName>
        <fullName evidence="4">YncI copper-binding domain-containing protein</fullName>
    </recommendedName>
</protein>
<comment type="caution">
    <text evidence="5">The sequence shown here is derived from an EMBL/GenBank/DDBJ whole genome shotgun (WGS) entry which is preliminary data.</text>
</comment>
<keyword evidence="2" id="KW-1133">Transmembrane helix</keyword>
<feature type="transmembrane region" description="Helical" evidence="2">
    <location>
        <begin position="216"/>
        <end position="236"/>
    </location>
</feature>
<proteinExistence type="predicted"/>
<feature type="signal peptide" evidence="3">
    <location>
        <begin position="1"/>
        <end position="28"/>
    </location>
</feature>
<organism evidence="5 6">
    <name type="scientific">Luteipulveratus halotolerans</name>
    <dbReference type="NCBI Taxonomy" id="1631356"/>
    <lineage>
        <taxon>Bacteria</taxon>
        <taxon>Bacillati</taxon>
        <taxon>Actinomycetota</taxon>
        <taxon>Actinomycetes</taxon>
        <taxon>Micrococcales</taxon>
        <taxon>Dermacoccaceae</taxon>
        <taxon>Luteipulveratus</taxon>
    </lineage>
</organism>
<dbReference type="CDD" id="cd08545">
    <property type="entry name" value="YcnI_like"/>
    <property type="match status" value="1"/>
</dbReference>
<feature type="compositionally biased region" description="Low complexity" evidence="1">
    <location>
        <begin position="182"/>
        <end position="210"/>
    </location>
</feature>
<feature type="region of interest" description="Disordered" evidence="1">
    <location>
        <begin position="182"/>
        <end position="213"/>
    </location>
</feature>
<dbReference type="InterPro" id="IPR012533">
    <property type="entry name" value="YcnI-copper_dom"/>
</dbReference>
<dbReference type="InterPro" id="IPR038507">
    <property type="entry name" value="YcnI-like_sf"/>
</dbReference>
<sequence length="245" mass="24513">MRSTLPRLLTVGALAGLTLAGTAASASAHVRVTPSTTAAGSYSQLTFRVPNERDDASTTKVTVTLPQADPFLSVSVKPVPGWAISTATAKLPKPVDDEGTTITEAVRTVTWTASGANAIRPEQYQEFAISVGKLPAAGKTVVLPADQTYSNGEVVRWNQPTEAGAAEPDKPAPALTVTAAEGGHGAAPAAAPSAAPAAAAAPESGGTASTDSTARWLGGGGLLAGVVGIGAGVLGWTRPRKDGQV</sequence>
<keyword evidence="2" id="KW-0472">Membrane</keyword>
<dbReference type="RefSeq" id="WP_050671585.1">
    <property type="nucleotide sequence ID" value="NZ_LAIR01000002.1"/>
</dbReference>
<name>A0A0L6CNE3_9MICO</name>
<accession>A0A0L6CNE3</accession>
<dbReference type="EMBL" id="LAIR01000002">
    <property type="protein sequence ID" value="KNX39038.1"/>
    <property type="molecule type" value="Genomic_DNA"/>
</dbReference>
<keyword evidence="2" id="KW-0812">Transmembrane</keyword>
<feature type="chain" id="PRO_5039486259" description="YncI copper-binding domain-containing protein" evidence="3">
    <location>
        <begin position="29"/>
        <end position="245"/>
    </location>
</feature>